<dbReference type="Proteomes" id="UP000308092">
    <property type="component" value="Unassembled WGS sequence"/>
</dbReference>
<accession>A0A4S3JLB1</accession>
<name>A0A4S3JLB1_9EURO</name>
<gene>
    <name evidence="1" type="ORF">EYZ11_004123</name>
</gene>
<evidence type="ECO:0000313" key="2">
    <source>
        <dbReference type="Proteomes" id="UP000308092"/>
    </source>
</evidence>
<dbReference type="VEuPathDB" id="FungiDB:EYZ11_004123"/>
<protein>
    <submittedName>
        <fullName evidence="1">Uncharacterized protein</fullName>
    </submittedName>
</protein>
<dbReference type="AlphaFoldDB" id="A0A4S3JLB1"/>
<dbReference type="EMBL" id="SOSA01000115">
    <property type="protein sequence ID" value="THC96389.1"/>
    <property type="molecule type" value="Genomic_DNA"/>
</dbReference>
<evidence type="ECO:0000313" key="1">
    <source>
        <dbReference type="EMBL" id="THC96389.1"/>
    </source>
</evidence>
<organism evidence="1 2">
    <name type="scientific">Aspergillus tanneri</name>
    <dbReference type="NCBI Taxonomy" id="1220188"/>
    <lineage>
        <taxon>Eukaryota</taxon>
        <taxon>Fungi</taxon>
        <taxon>Dikarya</taxon>
        <taxon>Ascomycota</taxon>
        <taxon>Pezizomycotina</taxon>
        <taxon>Eurotiomycetes</taxon>
        <taxon>Eurotiomycetidae</taxon>
        <taxon>Eurotiales</taxon>
        <taxon>Aspergillaceae</taxon>
        <taxon>Aspergillus</taxon>
        <taxon>Aspergillus subgen. Circumdati</taxon>
    </lineage>
</organism>
<proteinExistence type="predicted"/>
<comment type="caution">
    <text evidence="1">The sequence shown here is derived from an EMBL/GenBank/DDBJ whole genome shotgun (WGS) entry which is preliminary data.</text>
</comment>
<reference evidence="1 2" key="1">
    <citation type="submission" date="2019-03" db="EMBL/GenBank/DDBJ databases">
        <title>The genome sequence of a newly discovered highly antifungal drug resistant Aspergillus species, Aspergillus tanneri NIH 1004.</title>
        <authorList>
            <person name="Mounaud S."/>
            <person name="Singh I."/>
            <person name="Joardar V."/>
            <person name="Pakala S."/>
            <person name="Pakala S."/>
            <person name="Venepally P."/>
            <person name="Hoover J."/>
            <person name="Nierman W."/>
            <person name="Chung J."/>
            <person name="Losada L."/>
        </authorList>
    </citation>
    <scope>NUCLEOTIDE SEQUENCE [LARGE SCALE GENOMIC DNA]</scope>
    <source>
        <strain evidence="1 2">NIH1004</strain>
    </source>
</reference>
<keyword evidence="2" id="KW-1185">Reference proteome</keyword>
<sequence>MWVLMVYVNYSRTNFSNSRHRKSAKCIDRLYPRRVGGSGAGSPRIRKALD</sequence>